<feature type="region of interest" description="Disordered" evidence="10">
    <location>
        <begin position="766"/>
        <end position="810"/>
    </location>
</feature>
<dbReference type="PANTHER" id="PTHR48040:SF45">
    <property type="entry name" value="PLEIOTROPIC DRUG RESISTANCE PROTEIN 1-LIKE"/>
    <property type="match status" value="1"/>
</dbReference>
<feature type="transmembrane region" description="Helical" evidence="11">
    <location>
        <begin position="1300"/>
        <end position="1316"/>
    </location>
</feature>
<evidence type="ECO:0000256" key="4">
    <source>
        <dbReference type="ARBA" id="ARBA00022692"/>
    </source>
</evidence>
<evidence type="ECO:0000256" key="9">
    <source>
        <dbReference type="ARBA" id="ARBA00023136"/>
    </source>
</evidence>
<feature type="compositionally biased region" description="Polar residues" evidence="10">
    <location>
        <begin position="767"/>
        <end position="776"/>
    </location>
</feature>
<dbReference type="Pfam" id="PF08370">
    <property type="entry name" value="PDR_assoc"/>
    <property type="match status" value="1"/>
</dbReference>
<evidence type="ECO:0000256" key="6">
    <source>
        <dbReference type="ARBA" id="ARBA00022741"/>
    </source>
</evidence>
<feature type="transmembrane region" description="Helical" evidence="11">
    <location>
        <begin position="503"/>
        <end position="523"/>
    </location>
</feature>
<comment type="subcellular location">
    <subcellularLocation>
        <location evidence="1">Membrane</location>
        <topology evidence="1">Multi-pass membrane protein</topology>
    </subcellularLocation>
</comment>
<name>A0ABM3IW62_ZIZJJ</name>
<evidence type="ECO:0000256" key="7">
    <source>
        <dbReference type="ARBA" id="ARBA00022840"/>
    </source>
</evidence>
<comment type="similarity">
    <text evidence="2">Belongs to the ABC transporter superfamily. ABCG family. PDR (TC 3.A.1.205) subfamily.</text>
</comment>
<feature type="transmembrane region" description="Helical" evidence="11">
    <location>
        <begin position="1328"/>
        <end position="1349"/>
    </location>
</feature>
<feature type="compositionally biased region" description="Basic and acidic residues" evidence="10">
    <location>
        <begin position="777"/>
        <end position="788"/>
    </location>
</feature>
<keyword evidence="3" id="KW-0813">Transport</keyword>
<evidence type="ECO:0000313" key="14">
    <source>
        <dbReference type="RefSeq" id="XP_048336638.2"/>
    </source>
</evidence>
<feature type="transmembrane region" description="Helical" evidence="11">
    <location>
        <begin position="1407"/>
        <end position="1430"/>
    </location>
</feature>
<dbReference type="InterPro" id="IPR034003">
    <property type="entry name" value="ABCG_PDR_2"/>
</dbReference>
<protein>
    <submittedName>
        <fullName evidence="14">Pleiotropic drug resistance protein 1</fullName>
    </submittedName>
</protein>
<evidence type="ECO:0000256" key="5">
    <source>
        <dbReference type="ARBA" id="ARBA00022737"/>
    </source>
</evidence>
<dbReference type="InterPro" id="IPR043926">
    <property type="entry name" value="ABCG_dom"/>
</dbReference>
<dbReference type="Gene3D" id="3.40.50.300">
    <property type="entry name" value="P-loop containing nucleotide triphosphate hydrolases"/>
    <property type="match status" value="2"/>
</dbReference>
<dbReference type="PROSITE" id="PS50893">
    <property type="entry name" value="ABC_TRANSPORTER_2"/>
    <property type="match status" value="2"/>
</dbReference>
<dbReference type="PANTHER" id="PTHR48040">
    <property type="entry name" value="PLEIOTROPIC DRUG RESISTANCE PROTEIN 1-LIKE ISOFORM X1"/>
    <property type="match status" value="1"/>
</dbReference>
<dbReference type="InterPro" id="IPR003439">
    <property type="entry name" value="ABC_transporter-like_ATP-bd"/>
</dbReference>
<feature type="domain" description="ABC transporter" evidence="12">
    <location>
        <begin position="841"/>
        <end position="1093"/>
    </location>
</feature>
<feature type="transmembrane region" description="Helical" evidence="11">
    <location>
        <begin position="1187"/>
        <end position="1205"/>
    </location>
</feature>
<feature type="transmembrane region" description="Helical" evidence="11">
    <location>
        <begin position="535"/>
        <end position="561"/>
    </location>
</feature>
<evidence type="ECO:0000256" key="3">
    <source>
        <dbReference type="ARBA" id="ARBA00022448"/>
    </source>
</evidence>
<keyword evidence="9 11" id="KW-0472">Membrane</keyword>
<accession>A0ABM3IW62</accession>
<keyword evidence="6" id="KW-0547">Nucleotide-binding</keyword>
<keyword evidence="7" id="KW-0067">ATP-binding</keyword>
<dbReference type="SMART" id="SM00382">
    <property type="entry name" value="AAA"/>
    <property type="match status" value="2"/>
</dbReference>
<dbReference type="InterPro" id="IPR013525">
    <property type="entry name" value="ABC2_TM"/>
</dbReference>
<evidence type="ECO:0000259" key="12">
    <source>
        <dbReference type="PROSITE" id="PS50893"/>
    </source>
</evidence>
<evidence type="ECO:0000313" key="13">
    <source>
        <dbReference type="Proteomes" id="UP001652623"/>
    </source>
</evidence>
<gene>
    <name evidence="14" type="primary">LOC107434249</name>
</gene>
<dbReference type="RefSeq" id="XP_048336638.2">
    <property type="nucleotide sequence ID" value="XM_048480681.2"/>
</dbReference>
<dbReference type="CDD" id="cd03233">
    <property type="entry name" value="ABCG_PDR_domain1"/>
    <property type="match status" value="1"/>
</dbReference>
<feature type="compositionally biased region" description="Polar residues" evidence="10">
    <location>
        <begin position="789"/>
        <end position="799"/>
    </location>
</feature>
<feature type="region of interest" description="Disordered" evidence="10">
    <location>
        <begin position="1"/>
        <end position="20"/>
    </location>
</feature>
<feature type="domain" description="ABC transporter" evidence="12">
    <location>
        <begin position="133"/>
        <end position="406"/>
    </location>
</feature>
<feature type="transmembrane region" description="Helical" evidence="11">
    <location>
        <begin position="645"/>
        <end position="667"/>
    </location>
</feature>
<evidence type="ECO:0000256" key="8">
    <source>
        <dbReference type="ARBA" id="ARBA00022989"/>
    </source>
</evidence>
<evidence type="ECO:0000256" key="10">
    <source>
        <dbReference type="SAM" id="MobiDB-lite"/>
    </source>
</evidence>
<dbReference type="GeneID" id="107434249"/>
<feature type="transmembrane region" description="Helical" evidence="11">
    <location>
        <begin position="1361"/>
        <end position="1380"/>
    </location>
</feature>
<proteinExistence type="inferred from homology"/>
<keyword evidence="8 11" id="KW-1133">Transmembrane helix</keyword>
<dbReference type="Pfam" id="PF19055">
    <property type="entry name" value="ABC2_membrane_7"/>
    <property type="match status" value="1"/>
</dbReference>
<feature type="transmembrane region" description="Helical" evidence="11">
    <location>
        <begin position="728"/>
        <end position="755"/>
    </location>
</feature>
<dbReference type="InterPro" id="IPR013581">
    <property type="entry name" value="PDR_assoc"/>
</dbReference>
<dbReference type="Pfam" id="PF01061">
    <property type="entry name" value="ABC2_membrane"/>
    <property type="match status" value="2"/>
</dbReference>
<organism evidence="13 14">
    <name type="scientific">Ziziphus jujuba</name>
    <name type="common">Chinese jujube</name>
    <name type="synonym">Ziziphus sativa</name>
    <dbReference type="NCBI Taxonomy" id="326968"/>
    <lineage>
        <taxon>Eukaryota</taxon>
        <taxon>Viridiplantae</taxon>
        <taxon>Streptophyta</taxon>
        <taxon>Embryophyta</taxon>
        <taxon>Tracheophyta</taxon>
        <taxon>Spermatophyta</taxon>
        <taxon>Magnoliopsida</taxon>
        <taxon>eudicotyledons</taxon>
        <taxon>Gunneridae</taxon>
        <taxon>Pentapetalae</taxon>
        <taxon>rosids</taxon>
        <taxon>fabids</taxon>
        <taxon>Rosales</taxon>
        <taxon>Rhamnaceae</taxon>
        <taxon>Paliureae</taxon>
        <taxon>Ziziphus</taxon>
    </lineage>
</organism>
<dbReference type="CDD" id="cd03232">
    <property type="entry name" value="ABCG_PDR_domain2"/>
    <property type="match status" value="1"/>
</dbReference>
<evidence type="ECO:0000256" key="11">
    <source>
        <dbReference type="SAM" id="Phobius"/>
    </source>
</evidence>
<dbReference type="Pfam" id="PF00005">
    <property type="entry name" value="ABC_tran"/>
    <property type="match status" value="2"/>
</dbReference>
<feature type="transmembrane region" description="Helical" evidence="11">
    <location>
        <begin position="620"/>
        <end position="639"/>
    </location>
</feature>
<dbReference type="InterPro" id="IPR027417">
    <property type="entry name" value="P-loop_NTPase"/>
</dbReference>
<feature type="transmembrane region" description="Helical" evidence="11">
    <location>
        <begin position="1273"/>
        <end position="1293"/>
    </location>
</feature>
<dbReference type="SUPFAM" id="SSF52540">
    <property type="entry name" value="P-loop containing nucleoside triphosphate hydrolases"/>
    <property type="match status" value="2"/>
</dbReference>
<dbReference type="InterPro" id="IPR003593">
    <property type="entry name" value="AAA+_ATPase"/>
</dbReference>
<evidence type="ECO:0000256" key="1">
    <source>
        <dbReference type="ARBA" id="ARBA00004141"/>
    </source>
</evidence>
<evidence type="ECO:0000256" key="2">
    <source>
        <dbReference type="ARBA" id="ARBA00006012"/>
    </source>
</evidence>
<dbReference type="InterPro" id="IPR034001">
    <property type="entry name" value="ABCG_PDR_1"/>
</dbReference>
<feature type="transmembrane region" description="Helical" evidence="11">
    <location>
        <begin position="581"/>
        <end position="608"/>
    </location>
</feature>
<keyword evidence="4 11" id="KW-0812">Transmembrane</keyword>
<keyword evidence="5" id="KW-0677">Repeat</keyword>
<keyword evidence="13" id="KW-1185">Reference proteome</keyword>
<reference evidence="14" key="1">
    <citation type="submission" date="2025-08" db="UniProtKB">
        <authorList>
            <consortium name="RefSeq"/>
        </authorList>
    </citation>
    <scope>IDENTIFICATION</scope>
    <source>
        <tissue evidence="14">Seedling</tissue>
    </source>
</reference>
<sequence length="1438" mass="162859">MEMPAFSRSSSHEEDDDNKEALKWAELQRLPTYNRLKKGLLVTGSSGQSREVDVRNLGFQERKELVDRLVGEDEEDHSEFLFKLKNRFDRMGISLPTIEVRYEHLNIDAEAYFGSRALPTCLTFCVNLLEGFFSFLHILPTRKKQFSILKDVSGIIKPGRMTLLLGPPSSGKTTLLLALAGKLDPNLKFSGRVTYNGHDMREFVPQRAAAYVDQYDLHIGEMTVRETLAFSARCQGVGSRYDMLAELTRREKEANIKPDPDVDIYMKAIAAKGNEESIATDYVLKVLGMDECADILVGDQLIRGISGGQKKRLTTGEMLVGPAKAWFMDEISTGLDSSTTFQIVNSIKQTVHILKETAFISLLQPAPETYDLFDDLVLLSDGQIVYQGPREQVLGFFESMGFKCPERKGVADFLQEVTSRKDQEQYWARKDEPYSFITVEEFSDAFKSFHVGQMLGDELATPFDKSKSHPDALTTKKYGVTKKELLKSCFSRELLLMKRNSIVYFYMFLRLATMGLLTMSVFLRTEMHRDSVTDGGIYMGALFYGLITVTFNGVSDLSMIVYKLPVFYKQRDLHFFPSWAYALPLWILKIPITITEVGVWVFITYYVIGFDPDVGRLFRQFFLLLLVSQMASSLSRLIGAVGRNMIVSSTIYSFTLITLSSLGGYILSRDHIKKWWIWGYWLSPLMYGQNAMVVNEFLGKSWNKILPNSVEPLGIEVLRSHGFFTQAYWYWIGIGGLVIYVLLINFCISLALTYLNPRVKQHAVKSEVSQSNQNVSKTREAIRSKSRDGSFSQQANEESGGQEIKIGSSPSTFSSIRTEAVADINNNKKTGMVLPFEPHSITFEDISYSVDMPQEMKNQGILKDKLVILKDLSGAFRPGVLTALMGVSGAGKTTLMDVLAGRKTGGYIEGSIKISGFPKIQHTFARISGYCEQNDIHSPHVTVYESLLYSTWLRLSPEVNSETRKMFIEEVMELVELNTLKQAMVGLPGVTGLSTEQRKRLTIAVELVANPSIIFMDEPTSGLDARAAAIVMRTVRNTVDTGRTVVCTIHQPSIDIFEAFDEVFLMKRGGKAIYVGPLGQHSCHLIKYFEGIQGVPKIKDGYNPATWMLEVTTPGKEKDLGIDFADVYRNSELYMRNKALIVELSSPAPGSKDLYFPTEYSQSLLTQCLACLWKQHWSYWRNPQYTAIRFLFTTLMAIVFGTIFLDLGSKRTTKQDLFNAMGSMYCAVLFLGVKNSSLVQSVVSVERTVFYRERAAGMYSAFPYAFAQVMIEVPYVFAQGLVYGTIVYVMLGFQWSLAKYLWYIFFMFFTFMYYTYYGMMSVALTPSLHISAIYASAFYAVWNLFSGFVVPRTRIPVWWRWYYWGSPMAWSLYGLVASQYGDVKEVMETGQTVEEFLRDYFGFYHEFLGVVAAVAVGFTLLFAFVFALAIKILNFQKR</sequence>
<dbReference type="Proteomes" id="UP001652623">
    <property type="component" value="Chromosome 9"/>
</dbReference>